<evidence type="ECO:0000259" key="2">
    <source>
        <dbReference type="Pfam" id="PF00534"/>
    </source>
</evidence>
<sequence length="383" mass="43963">MKILMLGRYHLMEHGGGDKVQIENTARELRALGADVEIKTDEDFIPRNYDIIHLFQLDWTPETYLYAQKAHEAEKPIILSPIHHSIKEVKRFDDEYVFDFRRLSKILFSNQFHRDTFKNVYRSLTDPKKIKPTLVSITHGFQKMQKEVLEMSEKVLVQTDLETKDLEETFGVKIDAVKVPNGVSRNFIEQDAGAQKRNPLNLSDYIICVGRIEPRKNQLNVISAVEKLRNETGEDLQLVLIGVSTGLKHFEYGKMFNDKKAACPWIHHVEKVPYQEMPDYYRNAKVGVSASWFETTGLTSLEALFCGANAVAAGERAKEYLKEYASYCDPGSVDSIAGAVKAQLKAPRPQIEVQMRKEYTWEKAAAKTLEVYQEVLNKWQKSQ</sequence>
<dbReference type="AlphaFoldDB" id="A0A1F4XET8"/>
<evidence type="ECO:0000256" key="1">
    <source>
        <dbReference type="ARBA" id="ARBA00022679"/>
    </source>
</evidence>
<accession>A0A1F4XET8</accession>
<dbReference type="PANTHER" id="PTHR46401:SF2">
    <property type="entry name" value="GLYCOSYLTRANSFERASE WBBK-RELATED"/>
    <property type="match status" value="1"/>
</dbReference>
<keyword evidence="1" id="KW-0808">Transferase</keyword>
<proteinExistence type="predicted"/>
<dbReference type="GO" id="GO:0016757">
    <property type="term" value="F:glycosyltransferase activity"/>
    <property type="evidence" value="ECO:0007669"/>
    <property type="project" value="InterPro"/>
</dbReference>
<dbReference type="EMBL" id="MEWJ01000020">
    <property type="protein sequence ID" value="OGC80160.1"/>
    <property type="molecule type" value="Genomic_DNA"/>
</dbReference>
<evidence type="ECO:0000313" key="4">
    <source>
        <dbReference type="Proteomes" id="UP000177845"/>
    </source>
</evidence>
<reference evidence="3 4" key="1">
    <citation type="journal article" date="2016" name="Nat. Commun.">
        <title>Thousands of microbial genomes shed light on interconnected biogeochemical processes in an aquifer system.</title>
        <authorList>
            <person name="Anantharaman K."/>
            <person name="Brown C.T."/>
            <person name="Hug L.A."/>
            <person name="Sharon I."/>
            <person name="Castelle C.J."/>
            <person name="Probst A.J."/>
            <person name="Thomas B.C."/>
            <person name="Singh A."/>
            <person name="Wilkins M.J."/>
            <person name="Karaoz U."/>
            <person name="Brodie E.L."/>
            <person name="Williams K.H."/>
            <person name="Hubbard S.S."/>
            <person name="Banfield J.F."/>
        </authorList>
    </citation>
    <scope>NUCLEOTIDE SEQUENCE [LARGE SCALE GENOMIC DNA]</scope>
</reference>
<dbReference type="PANTHER" id="PTHR46401">
    <property type="entry name" value="GLYCOSYLTRANSFERASE WBBK-RELATED"/>
    <property type="match status" value="1"/>
</dbReference>
<dbReference type="InterPro" id="IPR001296">
    <property type="entry name" value="Glyco_trans_1"/>
</dbReference>
<dbReference type="Proteomes" id="UP000177845">
    <property type="component" value="Unassembled WGS sequence"/>
</dbReference>
<dbReference type="SUPFAM" id="SSF53756">
    <property type="entry name" value="UDP-Glycosyltransferase/glycogen phosphorylase"/>
    <property type="match status" value="1"/>
</dbReference>
<dbReference type="Pfam" id="PF00534">
    <property type="entry name" value="Glycos_transf_1"/>
    <property type="match status" value="1"/>
</dbReference>
<evidence type="ECO:0000313" key="3">
    <source>
        <dbReference type="EMBL" id="OGC80160.1"/>
    </source>
</evidence>
<feature type="domain" description="Glycosyl transferase family 1" evidence="2">
    <location>
        <begin position="204"/>
        <end position="347"/>
    </location>
</feature>
<dbReference type="Gene3D" id="3.40.50.2000">
    <property type="entry name" value="Glycogen Phosphorylase B"/>
    <property type="match status" value="1"/>
</dbReference>
<comment type="caution">
    <text evidence="3">The sequence shown here is derived from an EMBL/GenBank/DDBJ whole genome shotgun (WGS) entry which is preliminary data.</text>
</comment>
<protein>
    <recommendedName>
        <fullName evidence="2">Glycosyl transferase family 1 domain-containing protein</fullName>
    </recommendedName>
</protein>
<organism evidence="3 4">
    <name type="scientific">candidate division WWE3 bacterium RIFOXYD1_FULL_43_17</name>
    <dbReference type="NCBI Taxonomy" id="1802652"/>
    <lineage>
        <taxon>Bacteria</taxon>
        <taxon>Katanobacteria</taxon>
    </lineage>
</organism>
<name>A0A1F4XET8_UNCKA</name>
<gene>
    <name evidence="3" type="ORF">A3K01_02565</name>
</gene>
<dbReference type="GO" id="GO:0009103">
    <property type="term" value="P:lipopolysaccharide biosynthetic process"/>
    <property type="evidence" value="ECO:0007669"/>
    <property type="project" value="TreeGrafter"/>
</dbReference>